<sequence length="105" mass="11951">MDEDERIGEVKAISPIRPTRKVALINPRRGRRELRYQIDRYQKARKAENAKPESAKPESVKRVVKKMPDVSKGAEACSGTALNRVEPRHGNINRVAYDRTIILGE</sequence>
<dbReference type="KEGG" id="aacx:DEACI_1165"/>
<dbReference type="RefSeq" id="WP_240984176.1">
    <property type="nucleotide sequence ID" value="NZ_CDGJ01000032.1"/>
</dbReference>
<feature type="region of interest" description="Disordered" evidence="1">
    <location>
        <begin position="42"/>
        <end position="63"/>
    </location>
</feature>
<name>A0A8S0WEY0_9FIRM</name>
<dbReference type="EMBL" id="CDGJ01000032">
    <property type="protein sequence ID" value="CEJ06646.1"/>
    <property type="molecule type" value="Genomic_DNA"/>
</dbReference>
<dbReference type="EMBL" id="LR746496">
    <property type="protein sequence ID" value="CAA7600512.1"/>
    <property type="molecule type" value="Genomic_DNA"/>
</dbReference>
<dbReference type="Proteomes" id="UP001071230">
    <property type="component" value="Unassembled WGS sequence"/>
</dbReference>
<proteinExistence type="predicted"/>
<protein>
    <submittedName>
        <fullName evidence="2">Uncharacterized protein</fullName>
    </submittedName>
</protein>
<reference evidence="2" key="2">
    <citation type="submission" date="2020-01" db="EMBL/GenBank/DDBJ databases">
        <authorList>
            <person name="Hornung B."/>
        </authorList>
    </citation>
    <scope>NUCLEOTIDE SEQUENCE</scope>
    <source>
        <strain evidence="2">PacBioINE</strain>
    </source>
</reference>
<organism evidence="2">
    <name type="scientific">Acididesulfobacillus acetoxydans</name>
    <dbReference type="NCBI Taxonomy" id="1561005"/>
    <lineage>
        <taxon>Bacteria</taxon>
        <taxon>Bacillati</taxon>
        <taxon>Bacillota</taxon>
        <taxon>Clostridia</taxon>
        <taxon>Eubacteriales</taxon>
        <taxon>Peptococcaceae</taxon>
        <taxon>Acididesulfobacillus</taxon>
    </lineage>
</organism>
<dbReference type="Proteomes" id="UP000836597">
    <property type="component" value="Chromosome"/>
</dbReference>
<keyword evidence="4" id="KW-1185">Reference proteome</keyword>
<accession>A0A8S0WEY0</accession>
<evidence type="ECO:0000313" key="2">
    <source>
        <dbReference type="EMBL" id="CAA7600512.1"/>
    </source>
</evidence>
<reference evidence="3" key="1">
    <citation type="submission" date="2014-11" db="EMBL/GenBank/DDBJ databases">
        <authorList>
            <person name="Hornung B.V."/>
        </authorList>
    </citation>
    <scope>NUCLEOTIDE SEQUENCE</scope>
    <source>
        <strain evidence="3">INE</strain>
    </source>
</reference>
<evidence type="ECO:0000313" key="3">
    <source>
        <dbReference type="EMBL" id="CEJ06646.1"/>
    </source>
</evidence>
<evidence type="ECO:0000256" key="1">
    <source>
        <dbReference type="SAM" id="MobiDB-lite"/>
    </source>
</evidence>
<evidence type="ECO:0000313" key="4">
    <source>
        <dbReference type="Proteomes" id="UP001071230"/>
    </source>
</evidence>
<dbReference type="AlphaFoldDB" id="A0A8S0WEY0"/>
<gene>
    <name evidence="3" type="ORF">DEACI_1095</name>
    <name evidence="2" type="ORF">DEACI_1165</name>
</gene>